<sequence length="44" mass="5033">MPVARKASLRRFMEKRKGRAAAARLAPYRRPDSAARRDHLTLAL</sequence>
<feature type="compositionally biased region" description="Basic residues" evidence="1">
    <location>
        <begin position="7"/>
        <end position="19"/>
    </location>
</feature>
<accession>A0A0A9H2B1</accession>
<evidence type="ECO:0000256" key="1">
    <source>
        <dbReference type="SAM" id="MobiDB-lite"/>
    </source>
</evidence>
<organism evidence="2">
    <name type="scientific">Arundo donax</name>
    <name type="common">Giant reed</name>
    <name type="synonym">Donax arundinaceus</name>
    <dbReference type="NCBI Taxonomy" id="35708"/>
    <lineage>
        <taxon>Eukaryota</taxon>
        <taxon>Viridiplantae</taxon>
        <taxon>Streptophyta</taxon>
        <taxon>Embryophyta</taxon>
        <taxon>Tracheophyta</taxon>
        <taxon>Spermatophyta</taxon>
        <taxon>Magnoliopsida</taxon>
        <taxon>Liliopsida</taxon>
        <taxon>Poales</taxon>
        <taxon>Poaceae</taxon>
        <taxon>PACMAD clade</taxon>
        <taxon>Arundinoideae</taxon>
        <taxon>Arundineae</taxon>
        <taxon>Arundo</taxon>
    </lineage>
</organism>
<dbReference type="Pfam" id="PF09425">
    <property type="entry name" value="Jas_motif"/>
    <property type="match status" value="1"/>
</dbReference>
<protein>
    <submittedName>
        <fullName evidence="2">Uncharacterized protein</fullName>
    </submittedName>
</protein>
<feature type="compositionally biased region" description="Basic and acidic residues" evidence="1">
    <location>
        <begin position="29"/>
        <end position="44"/>
    </location>
</feature>
<dbReference type="AlphaFoldDB" id="A0A0A9H2B1"/>
<dbReference type="EMBL" id="GBRH01168925">
    <property type="protein sequence ID" value="JAE28971.1"/>
    <property type="molecule type" value="Transcribed_RNA"/>
</dbReference>
<reference evidence="2" key="1">
    <citation type="submission" date="2014-09" db="EMBL/GenBank/DDBJ databases">
        <authorList>
            <person name="Magalhaes I.L.F."/>
            <person name="Oliveira U."/>
            <person name="Santos F.R."/>
            <person name="Vidigal T.H.D.A."/>
            <person name="Brescovit A.D."/>
            <person name="Santos A.J."/>
        </authorList>
    </citation>
    <scope>NUCLEOTIDE SEQUENCE</scope>
    <source>
        <tissue evidence="2">Shoot tissue taken approximately 20 cm above the soil surface</tissue>
    </source>
</reference>
<reference evidence="2" key="2">
    <citation type="journal article" date="2015" name="Data Brief">
        <title>Shoot transcriptome of the giant reed, Arundo donax.</title>
        <authorList>
            <person name="Barrero R.A."/>
            <person name="Guerrero F.D."/>
            <person name="Moolhuijzen P."/>
            <person name="Goolsby J.A."/>
            <person name="Tidwell J."/>
            <person name="Bellgard S.E."/>
            <person name="Bellgard M.I."/>
        </authorList>
    </citation>
    <scope>NUCLEOTIDE SEQUENCE</scope>
    <source>
        <tissue evidence="2">Shoot tissue taken approximately 20 cm above the soil surface</tissue>
    </source>
</reference>
<proteinExistence type="predicted"/>
<evidence type="ECO:0000313" key="2">
    <source>
        <dbReference type="EMBL" id="JAE28971.1"/>
    </source>
</evidence>
<name>A0A0A9H2B1_ARUDO</name>
<dbReference type="InterPro" id="IPR018467">
    <property type="entry name" value="CCT_CS"/>
</dbReference>
<feature type="region of interest" description="Disordered" evidence="1">
    <location>
        <begin position="1"/>
        <end position="44"/>
    </location>
</feature>